<name>A0A565BQU5_9BRAS</name>
<proteinExistence type="predicted"/>
<keyword evidence="2" id="KW-1185">Reference proteome</keyword>
<dbReference type="InterPro" id="IPR006462">
    <property type="entry name" value="MS5"/>
</dbReference>
<gene>
    <name evidence="1" type="ORF">ANE_LOCUS14184</name>
</gene>
<sequence length="209" mass="23940">MDKGTNFELHALIKFNMVPSPVSTYFITLDTVTRRPLQTFQERPPIIAPSYICMALVRNCLIGPQMMMRSMIYNAFPWWRDQSCDPLIGFTDLSNLEIVKVAIETRDGDVNERLKAKNAIFYIAFKGLATNIAFKGLATDGGLGEHDYGKHVVRKAIIKRSVHERTGNLSLLGDLDKEEEELNVMTWQEFHKQGLQNRKWMTCARKNKS</sequence>
<dbReference type="Pfam" id="PF04776">
    <property type="entry name" value="protein_MS5"/>
    <property type="match status" value="1"/>
</dbReference>
<dbReference type="EMBL" id="CABITT030000005">
    <property type="protein sequence ID" value="VVB03740.1"/>
    <property type="molecule type" value="Genomic_DNA"/>
</dbReference>
<evidence type="ECO:0000313" key="2">
    <source>
        <dbReference type="Proteomes" id="UP000489600"/>
    </source>
</evidence>
<dbReference type="OrthoDB" id="1104743at2759"/>
<organism evidence="1 2">
    <name type="scientific">Arabis nemorensis</name>
    <dbReference type="NCBI Taxonomy" id="586526"/>
    <lineage>
        <taxon>Eukaryota</taxon>
        <taxon>Viridiplantae</taxon>
        <taxon>Streptophyta</taxon>
        <taxon>Embryophyta</taxon>
        <taxon>Tracheophyta</taxon>
        <taxon>Spermatophyta</taxon>
        <taxon>Magnoliopsida</taxon>
        <taxon>eudicotyledons</taxon>
        <taxon>Gunneridae</taxon>
        <taxon>Pentapetalae</taxon>
        <taxon>rosids</taxon>
        <taxon>malvids</taxon>
        <taxon>Brassicales</taxon>
        <taxon>Brassicaceae</taxon>
        <taxon>Arabideae</taxon>
        <taxon>Arabis</taxon>
    </lineage>
</organism>
<dbReference type="AlphaFoldDB" id="A0A565BQU5"/>
<accession>A0A565BQU5</accession>
<dbReference type="Proteomes" id="UP000489600">
    <property type="component" value="Unassembled WGS sequence"/>
</dbReference>
<comment type="caution">
    <text evidence="1">The sequence shown here is derived from an EMBL/GenBank/DDBJ whole genome shotgun (WGS) entry which is preliminary data.</text>
</comment>
<reference evidence="1" key="1">
    <citation type="submission" date="2019-07" db="EMBL/GenBank/DDBJ databases">
        <authorList>
            <person name="Dittberner H."/>
        </authorList>
    </citation>
    <scope>NUCLEOTIDE SEQUENCE [LARGE SCALE GENOMIC DNA]</scope>
</reference>
<evidence type="ECO:0000313" key="1">
    <source>
        <dbReference type="EMBL" id="VVB03740.1"/>
    </source>
</evidence>
<protein>
    <submittedName>
        <fullName evidence="1">Uncharacterized protein</fullName>
    </submittedName>
</protein>